<evidence type="ECO:0000256" key="2">
    <source>
        <dbReference type="ARBA" id="ARBA00023125"/>
    </source>
</evidence>
<dbReference type="Proteomes" id="UP000286246">
    <property type="component" value="Unassembled WGS sequence"/>
</dbReference>
<dbReference type="Pfam" id="PF13102">
    <property type="entry name" value="Phage_int_SAM_5"/>
    <property type="match status" value="1"/>
</dbReference>
<evidence type="ECO:0000256" key="1">
    <source>
        <dbReference type="ARBA" id="ARBA00008857"/>
    </source>
</evidence>
<proteinExistence type="inferred from homology"/>
<dbReference type="AlphaFoldDB" id="A0A420B6X9"/>
<dbReference type="RefSeq" id="WP_120259502.1">
    <property type="nucleotide sequence ID" value="NZ_RAPY01000002.1"/>
</dbReference>
<dbReference type="SUPFAM" id="SSF56349">
    <property type="entry name" value="DNA breaking-rejoining enzymes"/>
    <property type="match status" value="1"/>
</dbReference>
<evidence type="ECO:0000256" key="3">
    <source>
        <dbReference type="ARBA" id="ARBA00023172"/>
    </source>
</evidence>
<keyword evidence="6" id="KW-1185">Reference proteome</keyword>
<dbReference type="Pfam" id="PF17293">
    <property type="entry name" value="Arm-DNA-bind_5"/>
    <property type="match status" value="1"/>
</dbReference>
<dbReference type="GO" id="GO:0006310">
    <property type="term" value="P:DNA recombination"/>
    <property type="evidence" value="ECO:0007669"/>
    <property type="project" value="UniProtKB-KW"/>
</dbReference>
<dbReference type="Gene3D" id="1.10.443.10">
    <property type="entry name" value="Intergrase catalytic core"/>
    <property type="match status" value="1"/>
</dbReference>
<dbReference type="InterPro" id="IPR013762">
    <property type="entry name" value="Integrase-like_cat_sf"/>
</dbReference>
<sequence>MKNNQNLSILFWLFRAKATKDGKAPLYARITIDGAEAEISLKRKVHPDFWDVDLKIDTQQNQEAKKTNAKVITTQGELDAHFTVLQTQYETITPQMLKNAYLGKPLFENKKEDTNQVKLPTLLDAFNDYITIFEKKVEADLRDDGTLRHWRTTRGKLLTFLNSKYQLTDMELSNVTYSFAEDFYDFLTLDIDQKLADATAKTHIKKTKQILTGCVNKNFIQNNPLSDFSCGSQNKEVLPHELYELEIIYNKFLPIKRLEEVRDAYIFQCFTGFAFQDTYDLSPENIVLIGSNKERWLIKDRGKTGVTEMVPILPIVEQLIEKYKDHSCRRNKNKLLPINSNYRYNAYLKELADICGLSAQNIEDREFHTHRARHTFAHIMLNAGVPLEDVSRMLGHKSIRTTQRYCKVHKPRISENMKKAKSAIFTKTGKFRKVA</sequence>
<dbReference type="InterPro" id="IPR025269">
    <property type="entry name" value="SAM-like_dom"/>
</dbReference>
<keyword evidence="3" id="KW-0233">DNA recombination</keyword>
<dbReference type="Gene3D" id="1.10.150.130">
    <property type="match status" value="1"/>
</dbReference>
<dbReference type="EMBL" id="RAPY01000002">
    <property type="protein sequence ID" value="RKE52467.1"/>
    <property type="molecule type" value="Genomic_DNA"/>
</dbReference>
<evidence type="ECO:0000313" key="5">
    <source>
        <dbReference type="EMBL" id="RKE52467.1"/>
    </source>
</evidence>
<dbReference type="CDD" id="cd01185">
    <property type="entry name" value="INTN1_C_like"/>
    <property type="match status" value="1"/>
</dbReference>
<dbReference type="GO" id="GO:0003677">
    <property type="term" value="F:DNA binding"/>
    <property type="evidence" value="ECO:0007669"/>
    <property type="project" value="UniProtKB-KW"/>
</dbReference>
<dbReference type="InterPro" id="IPR011010">
    <property type="entry name" value="DNA_brk_join_enz"/>
</dbReference>
<protein>
    <submittedName>
        <fullName evidence="5">Site-specific recombinase XerD</fullName>
    </submittedName>
</protein>
<evidence type="ECO:0000313" key="6">
    <source>
        <dbReference type="Proteomes" id="UP000286246"/>
    </source>
</evidence>
<dbReference type="OrthoDB" id="892893at2"/>
<gene>
    <name evidence="5" type="ORF">DFQ12_2704</name>
</gene>
<dbReference type="InterPro" id="IPR010998">
    <property type="entry name" value="Integrase_recombinase_N"/>
</dbReference>
<feature type="domain" description="Tyr recombinase" evidence="4">
    <location>
        <begin position="233"/>
        <end position="418"/>
    </location>
</feature>
<accession>A0A420B6X9</accession>
<comment type="caution">
    <text evidence="5">The sequence shown here is derived from an EMBL/GenBank/DDBJ whole genome shotgun (WGS) entry which is preliminary data.</text>
</comment>
<dbReference type="InterPro" id="IPR002104">
    <property type="entry name" value="Integrase_catalytic"/>
</dbReference>
<dbReference type="PANTHER" id="PTHR30349">
    <property type="entry name" value="PHAGE INTEGRASE-RELATED"/>
    <property type="match status" value="1"/>
</dbReference>
<dbReference type="InterPro" id="IPR035386">
    <property type="entry name" value="Arm-DNA-bind_5"/>
</dbReference>
<dbReference type="PANTHER" id="PTHR30349:SF64">
    <property type="entry name" value="PROPHAGE INTEGRASE INTD-RELATED"/>
    <property type="match status" value="1"/>
</dbReference>
<evidence type="ECO:0000259" key="4">
    <source>
        <dbReference type="PROSITE" id="PS51898"/>
    </source>
</evidence>
<dbReference type="GO" id="GO:0015074">
    <property type="term" value="P:DNA integration"/>
    <property type="evidence" value="ECO:0007669"/>
    <property type="project" value="InterPro"/>
</dbReference>
<reference evidence="5 6" key="1">
    <citation type="submission" date="2018-09" db="EMBL/GenBank/DDBJ databases">
        <title>Genomic Encyclopedia of Type Strains, Phase III (KMG-III): the genomes of soil and plant-associated and newly described type strains.</title>
        <authorList>
            <person name="Whitman W."/>
        </authorList>
    </citation>
    <scope>NUCLEOTIDE SEQUENCE [LARGE SCALE GENOMIC DNA]</scope>
    <source>
        <strain evidence="5 6">CECT 7938</strain>
    </source>
</reference>
<dbReference type="InterPro" id="IPR050090">
    <property type="entry name" value="Tyrosine_recombinase_XerCD"/>
</dbReference>
<keyword evidence="2" id="KW-0238">DNA-binding</keyword>
<dbReference type="Pfam" id="PF00589">
    <property type="entry name" value="Phage_integrase"/>
    <property type="match status" value="1"/>
</dbReference>
<name>A0A420B6X9_SPHD1</name>
<organism evidence="5 6">
    <name type="scientific">Sphingobacterium detergens</name>
    <dbReference type="NCBI Taxonomy" id="1145106"/>
    <lineage>
        <taxon>Bacteria</taxon>
        <taxon>Pseudomonadati</taxon>
        <taxon>Bacteroidota</taxon>
        <taxon>Sphingobacteriia</taxon>
        <taxon>Sphingobacteriales</taxon>
        <taxon>Sphingobacteriaceae</taxon>
        <taxon>Sphingobacterium</taxon>
    </lineage>
</organism>
<comment type="similarity">
    <text evidence="1">Belongs to the 'phage' integrase family.</text>
</comment>
<dbReference type="PROSITE" id="PS51898">
    <property type="entry name" value="TYR_RECOMBINASE"/>
    <property type="match status" value="1"/>
</dbReference>